<organism evidence="1">
    <name type="scientific">uncultured Caudovirales phage</name>
    <dbReference type="NCBI Taxonomy" id="2100421"/>
    <lineage>
        <taxon>Viruses</taxon>
        <taxon>Duplodnaviria</taxon>
        <taxon>Heunggongvirae</taxon>
        <taxon>Uroviricota</taxon>
        <taxon>Caudoviricetes</taxon>
        <taxon>Peduoviridae</taxon>
        <taxon>Maltschvirus</taxon>
        <taxon>Maltschvirus maltsch</taxon>
    </lineage>
</organism>
<proteinExistence type="predicted"/>
<dbReference type="EMBL" id="LR796237">
    <property type="protein sequence ID" value="CAB4130376.1"/>
    <property type="molecule type" value="Genomic_DNA"/>
</dbReference>
<protein>
    <submittedName>
        <fullName evidence="1">Uncharacterized protein</fullName>
    </submittedName>
</protein>
<feature type="non-terminal residue" evidence="1">
    <location>
        <position position="165"/>
    </location>
</feature>
<gene>
    <name evidence="1" type="ORF">UFOVP116_426</name>
</gene>
<reference evidence="1" key="1">
    <citation type="submission" date="2020-04" db="EMBL/GenBank/DDBJ databases">
        <authorList>
            <person name="Chiriac C."/>
            <person name="Salcher M."/>
            <person name="Ghai R."/>
            <person name="Kavagutti S V."/>
        </authorList>
    </citation>
    <scope>NUCLEOTIDE SEQUENCE</scope>
</reference>
<evidence type="ECO:0000313" key="1">
    <source>
        <dbReference type="EMBL" id="CAB4130376.1"/>
    </source>
</evidence>
<name>A0A6J5LAU3_9CAUD</name>
<sequence>MKSIPENILNQCKELSTKDWANLTKHYRNPTRFKIPQKAIGLREAIVELYPQFDFVEASALLRVGRVERPKCGCGNDLTFQIADYNYTQYCKTCRRTVDVSCSKAIVVNGVHYGNIERAMAALNMHRFDIRKKLLSSDANWVFAENHTKQCTKLIESITPALLDK</sequence>
<accession>A0A6J5LAU3</accession>